<name>A0A8D5FYR9_9PROT</name>
<dbReference type="PANTHER" id="PTHR44936">
    <property type="entry name" value="SENSOR PROTEIN CREC"/>
    <property type="match status" value="1"/>
</dbReference>
<dbReference type="Gene3D" id="1.10.287.130">
    <property type="match status" value="1"/>
</dbReference>
<feature type="domain" description="HAMP" evidence="17">
    <location>
        <begin position="211"/>
        <end position="268"/>
    </location>
</feature>
<dbReference type="EMBL" id="AP024110">
    <property type="protein sequence ID" value="BCM24542.1"/>
    <property type="molecule type" value="Genomic_DNA"/>
</dbReference>
<evidence type="ECO:0000256" key="1">
    <source>
        <dbReference type="ARBA" id="ARBA00000085"/>
    </source>
</evidence>
<dbReference type="InterPro" id="IPR004358">
    <property type="entry name" value="Sig_transdc_His_kin-like_C"/>
</dbReference>
<evidence type="ECO:0000256" key="6">
    <source>
        <dbReference type="ARBA" id="ARBA00022553"/>
    </source>
</evidence>
<keyword evidence="14 15" id="KW-0472">Membrane</keyword>
<feature type="transmembrane region" description="Helical" evidence="15">
    <location>
        <begin position="21"/>
        <end position="42"/>
    </location>
</feature>
<dbReference type="GO" id="GO:0005524">
    <property type="term" value="F:ATP binding"/>
    <property type="evidence" value="ECO:0007669"/>
    <property type="project" value="UniProtKB-KW"/>
</dbReference>
<keyword evidence="10 18" id="KW-0418">Kinase</keyword>
<dbReference type="InterPro" id="IPR003594">
    <property type="entry name" value="HATPase_dom"/>
</dbReference>
<keyword evidence="19" id="KW-1185">Reference proteome</keyword>
<dbReference type="Pfam" id="PF02518">
    <property type="entry name" value="HATPase_c"/>
    <property type="match status" value="1"/>
</dbReference>
<comment type="subcellular location">
    <subcellularLocation>
        <location evidence="2">Cell inner membrane</location>
        <topology evidence="2">Multi-pass membrane protein</topology>
    </subcellularLocation>
</comment>
<keyword evidence="6" id="KW-0597">Phosphoprotein</keyword>
<feature type="transmembrane region" description="Helical" evidence="15">
    <location>
        <begin position="191"/>
        <end position="210"/>
    </location>
</feature>
<dbReference type="PROSITE" id="PS50885">
    <property type="entry name" value="HAMP"/>
    <property type="match status" value="1"/>
</dbReference>
<dbReference type="PANTHER" id="PTHR44936:SF5">
    <property type="entry name" value="SENSOR HISTIDINE KINASE ENVZ"/>
    <property type="match status" value="1"/>
</dbReference>
<dbReference type="Pfam" id="PF00672">
    <property type="entry name" value="HAMP"/>
    <property type="match status" value="1"/>
</dbReference>
<evidence type="ECO:0000256" key="14">
    <source>
        <dbReference type="ARBA" id="ARBA00023136"/>
    </source>
</evidence>
<dbReference type="InterPro" id="IPR036890">
    <property type="entry name" value="HATPase_C_sf"/>
</dbReference>
<evidence type="ECO:0000256" key="11">
    <source>
        <dbReference type="ARBA" id="ARBA00022840"/>
    </source>
</evidence>
<dbReference type="GO" id="GO:0005886">
    <property type="term" value="C:plasma membrane"/>
    <property type="evidence" value="ECO:0007669"/>
    <property type="project" value="UniProtKB-SubCell"/>
</dbReference>
<evidence type="ECO:0000259" key="17">
    <source>
        <dbReference type="PROSITE" id="PS50885"/>
    </source>
</evidence>
<comment type="catalytic activity">
    <reaction evidence="1">
        <text>ATP + protein L-histidine = ADP + protein N-phospho-L-histidine.</text>
        <dbReference type="EC" id="2.7.13.3"/>
    </reaction>
</comment>
<keyword evidence="13" id="KW-0902">Two-component regulatory system</keyword>
<dbReference type="InterPro" id="IPR003660">
    <property type="entry name" value="HAMP_dom"/>
</dbReference>
<keyword evidence="7" id="KW-0808">Transferase</keyword>
<dbReference type="AlphaFoldDB" id="A0A8D5FYR9"/>
<dbReference type="EC" id="2.7.13.3" evidence="3"/>
<evidence type="ECO:0000256" key="2">
    <source>
        <dbReference type="ARBA" id="ARBA00004429"/>
    </source>
</evidence>
<evidence type="ECO:0000256" key="8">
    <source>
        <dbReference type="ARBA" id="ARBA00022692"/>
    </source>
</evidence>
<evidence type="ECO:0000256" key="15">
    <source>
        <dbReference type="SAM" id="Phobius"/>
    </source>
</evidence>
<dbReference type="PROSITE" id="PS50109">
    <property type="entry name" value="HIS_KIN"/>
    <property type="match status" value="1"/>
</dbReference>
<gene>
    <name evidence="18" type="ORF">ZMTM_08010</name>
</gene>
<dbReference type="Gene3D" id="3.30.565.10">
    <property type="entry name" value="Histidine kinase-like ATPase, C-terminal domain"/>
    <property type="match status" value="1"/>
</dbReference>
<keyword evidence="5" id="KW-0997">Cell inner membrane</keyword>
<dbReference type="InterPro" id="IPR005467">
    <property type="entry name" value="His_kinase_dom"/>
</dbReference>
<evidence type="ECO:0000256" key="4">
    <source>
        <dbReference type="ARBA" id="ARBA00022475"/>
    </source>
</evidence>
<reference evidence="18" key="1">
    <citation type="journal article" date="2021" name="Arch. Microbiol.">
        <title>Methyloradius palustris gen. nov., sp. nov., a methanol-oxidizing bacterium isolated from snow.</title>
        <authorList>
            <person name="Miyadera T."/>
            <person name="Kojima H."/>
            <person name="Fukui M."/>
        </authorList>
    </citation>
    <scope>NUCLEOTIDE SEQUENCE</scope>
    <source>
        <strain evidence="18">Zm11</strain>
    </source>
</reference>
<dbReference type="InterPro" id="IPR003661">
    <property type="entry name" value="HisK_dim/P_dom"/>
</dbReference>
<evidence type="ECO:0000256" key="9">
    <source>
        <dbReference type="ARBA" id="ARBA00022741"/>
    </source>
</evidence>
<dbReference type="GO" id="GO:0000155">
    <property type="term" value="F:phosphorelay sensor kinase activity"/>
    <property type="evidence" value="ECO:0007669"/>
    <property type="project" value="InterPro"/>
</dbReference>
<evidence type="ECO:0000256" key="10">
    <source>
        <dbReference type="ARBA" id="ARBA00022777"/>
    </source>
</evidence>
<evidence type="ECO:0000256" key="12">
    <source>
        <dbReference type="ARBA" id="ARBA00022989"/>
    </source>
</evidence>
<keyword evidence="4" id="KW-1003">Cell membrane</keyword>
<evidence type="ECO:0000256" key="3">
    <source>
        <dbReference type="ARBA" id="ARBA00012438"/>
    </source>
</evidence>
<evidence type="ECO:0000256" key="13">
    <source>
        <dbReference type="ARBA" id="ARBA00023012"/>
    </source>
</evidence>
<evidence type="ECO:0000256" key="7">
    <source>
        <dbReference type="ARBA" id="ARBA00022679"/>
    </source>
</evidence>
<dbReference type="InterPro" id="IPR036097">
    <property type="entry name" value="HisK_dim/P_sf"/>
</dbReference>
<dbReference type="SMART" id="SM00387">
    <property type="entry name" value="HATPase_c"/>
    <property type="match status" value="1"/>
</dbReference>
<dbReference type="InterPro" id="IPR050980">
    <property type="entry name" value="2C_sensor_his_kinase"/>
</dbReference>
<dbReference type="CDD" id="cd00082">
    <property type="entry name" value="HisKA"/>
    <property type="match status" value="1"/>
</dbReference>
<dbReference type="KEGG" id="mpau:ZMTM_08010"/>
<dbReference type="SMART" id="SM00304">
    <property type="entry name" value="HAMP"/>
    <property type="match status" value="1"/>
</dbReference>
<keyword evidence="11" id="KW-0067">ATP-binding</keyword>
<dbReference type="SUPFAM" id="SSF47384">
    <property type="entry name" value="Homodimeric domain of signal transducing histidine kinase"/>
    <property type="match status" value="1"/>
</dbReference>
<dbReference type="CDD" id="cd06225">
    <property type="entry name" value="HAMP"/>
    <property type="match status" value="1"/>
</dbReference>
<keyword evidence="8 15" id="KW-0812">Transmembrane</keyword>
<evidence type="ECO:0000256" key="5">
    <source>
        <dbReference type="ARBA" id="ARBA00022519"/>
    </source>
</evidence>
<organism evidence="18 19">
    <name type="scientific">Methyloradius palustris</name>
    <dbReference type="NCBI Taxonomy" id="2778876"/>
    <lineage>
        <taxon>Bacteria</taxon>
        <taxon>Pseudomonadati</taxon>
        <taxon>Pseudomonadota</taxon>
        <taxon>Betaproteobacteria</taxon>
        <taxon>Nitrosomonadales</taxon>
        <taxon>Methylophilaceae</taxon>
        <taxon>Methyloradius</taxon>
    </lineage>
</organism>
<accession>A0A8D5FYR9</accession>
<keyword evidence="9" id="KW-0547">Nucleotide-binding</keyword>
<proteinExistence type="predicted"/>
<sequence length="476" mass="52324">MLKSLASRFVHVFIYSMTGRFFLILIGGIIVCAAFALSLAAYEGKNMLYQVRLRHLTERVEQIVLTLELTPQTARKQVADITSKTGVRVDFSAPESTKLLQTKGYNPDIEASTALSKVLGDAKKVLAYQHTGLDCPVRPDGFKRNESSANVQSSSTSKCRIIFATLNDGTAIRIDVATPAESLPPPFRVDFLPYLGLFLLCVSLLAWFVANLATRPLRKLAYAAHRVGLSLGQQADEEKLPEDTGPAEVREAAIAFNTMQSQIRHFVEERTYMLAAIAHDLQTPLTRLRLRLEKVSDAALRDKLINDLSVTLEMIKEGLELSRSLNEGEPFEMLDLDSLIDTICNDATDAGLEVTQSGRVGVPVMARPNALRRCISNLVENAVKYGQFAHVIVKREGQKVIISVIDGGDGIPEDQLLRVLEPFKRLEDSRSRESGGTGLGLTIARNIAEKHRGSLRLRNICAGGLGLEAIVEMAIV</sequence>
<dbReference type="SUPFAM" id="SSF55874">
    <property type="entry name" value="ATPase domain of HSP90 chaperone/DNA topoisomerase II/histidine kinase"/>
    <property type="match status" value="1"/>
</dbReference>
<evidence type="ECO:0000313" key="19">
    <source>
        <dbReference type="Proteomes" id="UP000826722"/>
    </source>
</evidence>
<evidence type="ECO:0000313" key="18">
    <source>
        <dbReference type="EMBL" id="BCM24542.1"/>
    </source>
</evidence>
<dbReference type="Proteomes" id="UP000826722">
    <property type="component" value="Chromosome"/>
</dbReference>
<dbReference type="RefSeq" id="WP_221765063.1">
    <property type="nucleotide sequence ID" value="NZ_AP024110.1"/>
</dbReference>
<dbReference type="SMART" id="SM00388">
    <property type="entry name" value="HisKA"/>
    <property type="match status" value="1"/>
</dbReference>
<evidence type="ECO:0000259" key="16">
    <source>
        <dbReference type="PROSITE" id="PS50109"/>
    </source>
</evidence>
<feature type="domain" description="Histidine kinase" evidence="16">
    <location>
        <begin position="276"/>
        <end position="476"/>
    </location>
</feature>
<protein>
    <recommendedName>
        <fullName evidence="3">histidine kinase</fullName>
        <ecNumber evidence="3">2.7.13.3</ecNumber>
    </recommendedName>
</protein>
<dbReference type="PRINTS" id="PR00344">
    <property type="entry name" value="BCTRLSENSOR"/>
</dbReference>
<keyword evidence="12 15" id="KW-1133">Transmembrane helix</keyword>